<keyword evidence="2 6" id="KW-0808">Transferase</keyword>
<keyword evidence="3 6" id="KW-0418">Kinase</keyword>
<dbReference type="OrthoDB" id="9805576at2"/>
<proteinExistence type="inferred from homology"/>
<comment type="similarity">
    <text evidence="1">Belongs to the FGGY kinase family.</text>
</comment>
<dbReference type="CDD" id="cd07783">
    <property type="entry name" value="ASKHA_NBD_FGGY_SePSK_AtXK1-like"/>
    <property type="match status" value="1"/>
</dbReference>
<dbReference type="InterPro" id="IPR043129">
    <property type="entry name" value="ATPase_NBD"/>
</dbReference>
<dbReference type="PIRSF" id="PIRSF000538">
    <property type="entry name" value="GlpK"/>
    <property type="match status" value="1"/>
</dbReference>
<evidence type="ECO:0000256" key="2">
    <source>
        <dbReference type="ARBA" id="ARBA00022679"/>
    </source>
</evidence>
<evidence type="ECO:0000256" key="1">
    <source>
        <dbReference type="ARBA" id="ARBA00009156"/>
    </source>
</evidence>
<dbReference type="InterPro" id="IPR018484">
    <property type="entry name" value="FGGY_N"/>
</dbReference>
<dbReference type="EC" id="2.7.1.17" evidence="6"/>
<dbReference type="Proteomes" id="UP000006073">
    <property type="component" value="Unassembled WGS sequence"/>
</dbReference>
<dbReference type="eggNOG" id="COG1070">
    <property type="taxonomic scope" value="Bacteria"/>
</dbReference>
<gene>
    <name evidence="6" type="ORF">A33Q_3257</name>
</gene>
<dbReference type="SUPFAM" id="SSF53067">
    <property type="entry name" value="Actin-like ATPase domain"/>
    <property type="match status" value="2"/>
</dbReference>
<dbReference type="RefSeq" id="WP_009035314.1">
    <property type="nucleotide sequence ID" value="NZ_ALWO02000038.1"/>
</dbReference>
<accession>S2D7Z0</accession>
<dbReference type="InterPro" id="IPR050406">
    <property type="entry name" value="FGGY_Carb_Kinase"/>
</dbReference>
<comment type="caution">
    <text evidence="6">The sequence shown here is derived from an EMBL/GenBank/DDBJ whole genome shotgun (WGS) entry which is preliminary data.</text>
</comment>
<dbReference type="Gene3D" id="3.30.420.40">
    <property type="match status" value="2"/>
</dbReference>
<dbReference type="InterPro" id="IPR000577">
    <property type="entry name" value="Carb_kinase_FGGY"/>
</dbReference>
<dbReference type="Pfam" id="PF02782">
    <property type="entry name" value="FGGY_C"/>
    <property type="match status" value="1"/>
</dbReference>
<evidence type="ECO:0000313" key="6">
    <source>
        <dbReference type="EMBL" id="EOZ95337.1"/>
    </source>
</evidence>
<dbReference type="STRING" id="1189612.A33Q_3257"/>
<sequence length="480" mass="52640">MNRTYFFGLDVGTQGVRGILVDSFGEVVAQSQKEFPLNVEMRQEQSPLMWWDKCVEVISNVLRSNNAIKPESILGIAVTSTSGTVIPLDSENRPIHNALMYSDKRASVISAKVISIASNALESEFIGFNESSGLAKIVWFGQAFPEKAKKVRKWVHAADYISGKLSGVWGLTDFTNALKSGYDVQRGYWPDFIEAGLGISKEILPEVIPSGSVIGYVKSDVSSDTGLSSQTKVVVGMTDGCASQIASGALKPGDWNTTIGTTMVIKGVTEKRVTDSEGRVYSHRHPQGFWMPGGASNIGSDWVKVDFNEGLEKYEKESEKLIPTGLLSYPLMGKGERFPFLNKEAVGFKPMNINKNSLFSANMEGVAYLEKYSFALMNKLSGEEIKAVFTAGGGSKNKVWVQIRSDVLNLPVIQMKYTSGAFGAAVLASSQTYYKNLIEAGSMLIQPSRTYYPNTQRVSAYADHYKEYVALLVNKGYIKT</sequence>
<dbReference type="Pfam" id="PF00370">
    <property type="entry name" value="FGGY_N"/>
    <property type="match status" value="1"/>
</dbReference>
<name>S2D7Z0_INDAL</name>
<feature type="domain" description="Carbohydrate kinase FGGY N-terminal" evidence="4">
    <location>
        <begin position="5"/>
        <end position="244"/>
    </location>
</feature>
<organism evidence="6 7">
    <name type="scientific">Indibacter alkaliphilus (strain CCUG 57479 / KCTC 22604 / LW1)</name>
    <dbReference type="NCBI Taxonomy" id="1189612"/>
    <lineage>
        <taxon>Bacteria</taxon>
        <taxon>Pseudomonadati</taxon>
        <taxon>Bacteroidota</taxon>
        <taxon>Cytophagia</taxon>
        <taxon>Cytophagales</taxon>
        <taxon>Cyclobacteriaceae</taxon>
    </lineage>
</organism>
<dbReference type="InterPro" id="IPR018485">
    <property type="entry name" value="FGGY_C"/>
</dbReference>
<evidence type="ECO:0000256" key="3">
    <source>
        <dbReference type="ARBA" id="ARBA00022777"/>
    </source>
</evidence>
<dbReference type="GO" id="GO:0004856">
    <property type="term" value="F:D-xylulokinase activity"/>
    <property type="evidence" value="ECO:0007669"/>
    <property type="project" value="UniProtKB-EC"/>
</dbReference>
<keyword evidence="7" id="KW-1185">Reference proteome</keyword>
<evidence type="ECO:0000313" key="7">
    <source>
        <dbReference type="Proteomes" id="UP000006073"/>
    </source>
</evidence>
<dbReference type="PANTHER" id="PTHR43095">
    <property type="entry name" value="SUGAR KINASE"/>
    <property type="match status" value="1"/>
</dbReference>
<feature type="domain" description="Carbohydrate kinase FGGY C-terminal" evidence="5">
    <location>
        <begin position="258"/>
        <end position="429"/>
    </location>
</feature>
<protein>
    <submittedName>
        <fullName evidence="6">Carbohydrate kinase, FGGY</fullName>
        <ecNumber evidence="6">2.7.1.17</ecNumber>
    </submittedName>
</protein>
<dbReference type="EMBL" id="ALWO02000038">
    <property type="protein sequence ID" value="EOZ95337.1"/>
    <property type="molecule type" value="Genomic_DNA"/>
</dbReference>
<evidence type="ECO:0000259" key="4">
    <source>
        <dbReference type="Pfam" id="PF00370"/>
    </source>
</evidence>
<reference evidence="6 7" key="1">
    <citation type="journal article" date="2013" name="Genome Announc.">
        <title>Draft Genome Sequence of Indibacter alkaliphilus Strain LW1T, Isolated from Lonar Lake, a Haloalkaline Lake in the Buldana District of Maharashtra, India.</title>
        <authorList>
            <person name="Singh A."/>
            <person name="Kumar Jangir P."/>
            <person name="Sharma R."/>
            <person name="Singh A."/>
            <person name="Kumar Pinnaka A."/>
            <person name="Shivaji S."/>
        </authorList>
    </citation>
    <scope>NUCLEOTIDE SEQUENCE [LARGE SCALE GENOMIC DNA]</scope>
    <source>
        <strain evidence="7">CCUG 57479 / KCTC 22604 / LW1</strain>
    </source>
</reference>
<evidence type="ECO:0000259" key="5">
    <source>
        <dbReference type="Pfam" id="PF02782"/>
    </source>
</evidence>
<dbReference type="AlphaFoldDB" id="S2D7Z0"/>